<dbReference type="AlphaFoldDB" id="A0A9P1DPL2"/>
<dbReference type="EMBL" id="CAMXCT030006210">
    <property type="protein sequence ID" value="CAL4801451.1"/>
    <property type="molecule type" value="Genomic_DNA"/>
</dbReference>
<dbReference type="EMBL" id="CAMXCT020006210">
    <property type="protein sequence ID" value="CAL1167514.1"/>
    <property type="molecule type" value="Genomic_DNA"/>
</dbReference>
<reference evidence="2" key="2">
    <citation type="submission" date="2024-04" db="EMBL/GenBank/DDBJ databases">
        <authorList>
            <person name="Chen Y."/>
            <person name="Shah S."/>
            <person name="Dougan E. K."/>
            <person name="Thang M."/>
            <person name="Chan C."/>
        </authorList>
    </citation>
    <scope>NUCLEOTIDE SEQUENCE [LARGE SCALE GENOMIC DNA]</scope>
</reference>
<name>A0A9P1DPL2_9DINO</name>
<evidence type="ECO:0000313" key="4">
    <source>
        <dbReference type="Proteomes" id="UP001152797"/>
    </source>
</evidence>
<evidence type="ECO:0000313" key="1">
    <source>
        <dbReference type="EMBL" id="CAI4014139.1"/>
    </source>
</evidence>
<evidence type="ECO:0000313" key="2">
    <source>
        <dbReference type="EMBL" id="CAL1167514.1"/>
    </source>
</evidence>
<keyword evidence="4" id="KW-1185">Reference proteome</keyword>
<protein>
    <submittedName>
        <fullName evidence="3">Ammonium transporter 1 member 1</fullName>
    </submittedName>
</protein>
<sequence length="448" mass="50590">MKKPASRNVRGRSPACSVCKSLGHRIEKCPHPAAKEILKLRKENSVLKKQSKRKVLRQEKKWRKAPKLDKEYRKKASALYKGKPAARLPSPAEIRRKQKHALDVSLNLPTTENTAASWLLDRQWIRSPTVCSECDRHVFSDLVWSQDRPPHWRCKHCGVRVKIYDLSIFTGLRVSPCELVKLIGLYVSSNLAHYPSVPDFVQASTHGRSCVEHFLAALRMLESTAGKNFSQTCPLRGSVEVDGSFIAKFHMSANNLWHADQIQKTNQSCQRKGQRLPKSFVGHIMVLGAQVRGNSSAAIYVPRPHVTAVEQRPVTETLAQVEASGFLDRITRRSVVNADGNKAWKSAAASRGLPFQNVIHQVKNFTSDCPKVWPEVSTVAGTQTLDRSWRSLKTFLPKGTTVKQKIQGHSCMHPSVPQYMYMWAWRQSLGNVSPNEFLEHLEDLLPQD</sequence>
<evidence type="ECO:0000313" key="3">
    <source>
        <dbReference type="EMBL" id="CAL4801451.1"/>
    </source>
</evidence>
<comment type="caution">
    <text evidence="1">The sequence shown here is derived from an EMBL/GenBank/DDBJ whole genome shotgun (WGS) entry which is preliminary data.</text>
</comment>
<accession>A0A9P1DPL2</accession>
<proteinExistence type="predicted"/>
<dbReference type="EMBL" id="CAMXCT010006210">
    <property type="protein sequence ID" value="CAI4014139.1"/>
    <property type="molecule type" value="Genomic_DNA"/>
</dbReference>
<organism evidence="1">
    <name type="scientific">Cladocopium goreaui</name>
    <dbReference type="NCBI Taxonomy" id="2562237"/>
    <lineage>
        <taxon>Eukaryota</taxon>
        <taxon>Sar</taxon>
        <taxon>Alveolata</taxon>
        <taxon>Dinophyceae</taxon>
        <taxon>Suessiales</taxon>
        <taxon>Symbiodiniaceae</taxon>
        <taxon>Cladocopium</taxon>
    </lineage>
</organism>
<dbReference type="Proteomes" id="UP001152797">
    <property type="component" value="Unassembled WGS sequence"/>
</dbReference>
<reference evidence="1" key="1">
    <citation type="submission" date="2022-10" db="EMBL/GenBank/DDBJ databases">
        <authorList>
            <person name="Chen Y."/>
            <person name="Dougan E. K."/>
            <person name="Chan C."/>
            <person name="Rhodes N."/>
            <person name="Thang M."/>
        </authorList>
    </citation>
    <scope>NUCLEOTIDE SEQUENCE</scope>
</reference>
<gene>
    <name evidence="1" type="ORF">C1SCF055_LOCUS39063</name>
</gene>